<protein>
    <submittedName>
        <fullName evidence="1">Uncharacterized protein</fullName>
    </submittedName>
</protein>
<reference evidence="1" key="1">
    <citation type="submission" date="2019-03" db="EMBL/GenBank/DDBJ databases">
        <title>Single cell metagenomics reveals metabolic interactions within the superorganism composed of flagellate Streblomastix strix and complex community of Bacteroidetes bacteria on its surface.</title>
        <authorList>
            <person name="Treitli S.C."/>
            <person name="Kolisko M."/>
            <person name="Husnik F."/>
            <person name="Keeling P."/>
            <person name="Hampl V."/>
        </authorList>
    </citation>
    <scope>NUCLEOTIDE SEQUENCE</scope>
    <source>
        <strain evidence="1">STM</strain>
    </source>
</reference>
<gene>
    <name evidence="1" type="ORF">EZS27_021979</name>
</gene>
<dbReference type="AlphaFoldDB" id="A0A5J4R6D7"/>
<name>A0A5J4R6D7_9ZZZZ</name>
<proteinExistence type="predicted"/>
<organism evidence="1">
    <name type="scientific">termite gut metagenome</name>
    <dbReference type="NCBI Taxonomy" id="433724"/>
    <lineage>
        <taxon>unclassified sequences</taxon>
        <taxon>metagenomes</taxon>
        <taxon>organismal metagenomes</taxon>
    </lineage>
</organism>
<sequence length="443" mass="50921">MYTSTIGRTFLNAYNEKYNFDYTAESFFKEVFVPLFFDHPKYMMTAGNSPLENPKLSWEDMIKGKKLFETAEHRAERISKMFHKIETEKASDTIARGYPIPDDTAGTSGQKTNIPLSDDKDAIYLSWIGEGLGIGITGGVSILFNYSEILLDVFDGWKYYRDRLERTPILKGNQINTWNGRWIAHRYDTRSYEESNPMNGLNDLFSTENSSDGVLNISTINWVNVLLGISLRYPIDNLVGYLYSIGQTNTTLGFIPFKLDEIKRPHDFYRKIFGSEDYGKNMLYINQLYSTSGVRIFCQLGSVGVKAMEPKGLKAYLPTNKGNKKISVKDGEERLNFNTYLIWILAMLNNEQLWDISLNAAKLLLQYEKGAGKTKTDRTNKVNTLLESSTPRQFLQNMIPLIEEYNEGKSSFEELGKIVHTMPRDNFSYFNTLIRFQYALQNN</sequence>
<comment type="caution">
    <text evidence="1">The sequence shown here is derived from an EMBL/GenBank/DDBJ whole genome shotgun (WGS) entry which is preliminary data.</text>
</comment>
<evidence type="ECO:0000313" key="1">
    <source>
        <dbReference type="EMBL" id="KAA6329195.1"/>
    </source>
</evidence>
<accession>A0A5J4R6D7</accession>
<dbReference type="EMBL" id="SNRY01001687">
    <property type="protein sequence ID" value="KAA6329195.1"/>
    <property type="molecule type" value="Genomic_DNA"/>
</dbReference>